<dbReference type="EnsemblMetazoa" id="AATE020107-RA">
    <property type="protein sequence ID" value="AATE020107-PA.1"/>
    <property type="gene ID" value="AATE020107"/>
</dbReference>
<proteinExistence type="predicted"/>
<evidence type="ECO:0000313" key="1">
    <source>
        <dbReference type="EnsemblMetazoa" id="AATE020107-PA.1"/>
    </source>
</evidence>
<protein>
    <submittedName>
        <fullName evidence="1">Uncharacterized protein</fullName>
    </submittedName>
</protein>
<name>A0A182JL54_ANOAO</name>
<accession>A0A182JL54</accession>
<dbReference type="AlphaFoldDB" id="A0A182JL54"/>
<dbReference type="VEuPathDB" id="VectorBase:AATE020107"/>
<reference evidence="1" key="1">
    <citation type="submission" date="2022-08" db="UniProtKB">
        <authorList>
            <consortium name="EnsemblMetazoa"/>
        </authorList>
    </citation>
    <scope>IDENTIFICATION</scope>
    <source>
        <strain evidence="1">EBRO</strain>
    </source>
</reference>
<organism evidence="1">
    <name type="scientific">Anopheles atroparvus</name>
    <name type="common">European mosquito</name>
    <dbReference type="NCBI Taxonomy" id="41427"/>
    <lineage>
        <taxon>Eukaryota</taxon>
        <taxon>Metazoa</taxon>
        <taxon>Ecdysozoa</taxon>
        <taxon>Arthropoda</taxon>
        <taxon>Hexapoda</taxon>
        <taxon>Insecta</taxon>
        <taxon>Pterygota</taxon>
        <taxon>Neoptera</taxon>
        <taxon>Endopterygota</taxon>
        <taxon>Diptera</taxon>
        <taxon>Nematocera</taxon>
        <taxon>Culicoidea</taxon>
        <taxon>Culicidae</taxon>
        <taxon>Anophelinae</taxon>
        <taxon>Anopheles</taxon>
    </lineage>
</organism>
<sequence length="128" mass="12757">MARPGNKVSCFRAAPGTADCFRLSVQPPQGRRLGDAAAARAIAAVYECTQTSFAPSSVAASATTAPPSALSSVLFSLFSSSSTTASVASVASSPVVPPFLCSTSGTAGAASFRNTSRLSTSLAMSKSS</sequence>